<dbReference type="PROSITE" id="PS51779">
    <property type="entry name" value="POTRA"/>
    <property type="match status" value="1"/>
</dbReference>
<dbReference type="Proteomes" id="UP001319121">
    <property type="component" value="Chromosome"/>
</dbReference>
<evidence type="ECO:0000313" key="12">
    <source>
        <dbReference type="Proteomes" id="UP001319121"/>
    </source>
</evidence>
<evidence type="ECO:0000259" key="10">
    <source>
        <dbReference type="PROSITE" id="PS51779"/>
    </source>
</evidence>
<keyword evidence="8 9" id="KW-0131">Cell cycle</keyword>
<dbReference type="InterPro" id="IPR045335">
    <property type="entry name" value="FtsQ_C_sf"/>
</dbReference>
<gene>
    <name evidence="9 11" type="primary">ftsQ</name>
    <name evidence="11" type="ORF">FGKAn22_21640</name>
</gene>
<evidence type="ECO:0000256" key="6">
    <source>
        <dbReference type="ARBA" id="ARBA00022989"/>
    </source>
</evidence>
<reference evidence="11 12" key="1">
    <citation type="submission" date="2019-03" db="EMBL/GenBank/DDBJ databases">
        <title>Complete genome sequence of Ferrigenium kumadai strain An22, a microaerophilic iron-oxidizing bacterium isolated from a paddy field soil.</title>
        <authorList>
            <person name="Watanabe T."/>
            <person name="Asakawa S."/>
        </authorList>
    </citation>
    <scope>NUCLEOTIDE SEQUENCE [LARGE SCALE GENOMIC DNA]</scope>
    <source>
        <strain evidence="11 12">An22</strain>
    </source>
</reference>
<evidence type="ECO:0000256" key="9">
    <source>
        <dbReference type="HAMAP-Rule" id="MF_00911"/>
    </source>
</evidence>
<keyword evidence="5 9" id="KW-0812">Transmembrane</keyword>
<comment type="subunit">
    <text evidence="9">Part of a complex composed of FtsB, FtsL and FtsQ.</text>
</comment>
<evidence type="ECO:0000256" key="4">
    <source>
        <dbReference type="ARBA" id="ARBA00022618"/>
    </source>
</evidence>
<evidence type="ECO:0000256" key="1">
    <source>
        <dbReference type="ARBA" id="ARBA00004370"/>
    </source>
</evidence>
<feature type="transmembrane region" description="Helical" evidence="9">
    <location>
        <begin position="12"/>
        <end position="32"/>
    </location>
</feature>
<evidence type="ECO:0000256" key="5">
    <source>
        <dbReference type="ARBA" id="ARBA00022692"/>
    </source>
</evidence>
<dbReference type="AlphaFoldDB" id="A0AAN1T1A4"/>
<sequence>MWDNAPLLRNIANALISFSVLAVLSGAVWYAVHLPGLFPLHSVRLNAAPQRVVPEDVLKVARKEIDGNFFTVDIERLRQSLEQLPWVRSVSIRREFPDRLVVQLEEHQVLARWNGDALVNMQGEVFNAYSEETLPAFIGQDGDSFEIKQRYGEFGQQLAALNLKVAQIALTPRHAWQLHLSNGMVLELGREEMEQRLARFVSVYPYSLAAMEGSVRYVDLRYRNGFALGGALNG</sequence>
<keyword evidence="3 9" id="KW-0997">Cell inner membrane</keyword>
<keyword evidence="2 9" id="KW-1003">Cell membrane</keyword>
<dbReference type="KEGG" id="fku:FGKAn22_21640"/>
<accession>A0AAN1T1A4</accession>
<evidence type="ECO:0000256" key="2">
    <source>
        <dbReference type="ARBA" id="ARBA00022475"/>
    </source>
</evidence>
<comment type="similarity">
    <text evidence="9">Belongs to the FtsQ/DivIB family. FtsQ subfamily.</text>
</comment>
<dbReference type="GO" id="GO:0043093">
    <property type="term" value="P:FtsZ-dependent cytokinesis"/>
    <property type="evidence" value="ECO:0007669"/>
    <property type="project" value="UniProtKB-UniRule"/>
</dbReference>
<dbReference type="InterPro" id="IPR026579">
    <property type="entry name" value="FtsQ"/>
</dbReference>
<dbReference type="Pfam" id="PF08478">
    <property type="entry name" value="POTRA_1"/>
    <property type="match status" value="1"/>
</dbReference>
<dbReference type="EMBL" id="AP019536">
    <property type="protein sequence ID" value="BBJ00472.1"/>
    <property type="molecule type" value="Genomic_DNA"/>
</dbReference>
<feature type="domain" description="POTRA" evidence="10">
    <location>
        <begin position="38"/>
        <end position="107"/>
    </location>
</feature>
<keyword evidence="12" id="KW-1185">Reference proteome</keyword>
<protein>
    <recommendedName>
        <fullName evidence="9">Cell division protein FtsQ</fullName>
    </recommendedName>
</protein>
<keyword evidence="4 9" id="KW-0132">Cell division</keyword>
<dbReference type="PANTHER" id="PTHR35851">
    <property type="entry name" value="CELL DIVISION PROTEIN FTSQ"/>
    <property type="match status" value="1"/>
</dbReference>
<dbReference type="Gene3D" id="3.10.20.310">
    <property type="entry name" value="membrane protein fhac"/>
    <property type="match status" value="1"/>
</dbReference>
<dbReference type="GO" id="GO:0090529">
    <property type="term" value="P:cell septum assembly"/>
    <property type="evidence" value="ECO:0007669"/>
    <property type="project" value="InterPro"/>
</dbReference>
<evidence type="ECO:0000256" key="8">
    <source>
        <dbReference type="ARBA" id="ARBA00023306"/>
    </source>
</evidence>
<proteinExistence type="inferred from homology"/>
<comment type="subcellular location">
    <subcellularLocation>
        <location evidence="9">Cell inner membrane</location>
        <topology evidence="9">Single-pass type II membrane protein</topology>
    </subcellularLocation>
    <subcellularLocation>
        <location evidence="1">Membrane</location>
    </subcellularLocation>
    <text evidence="9">Localizes to the division septum.</text>
</comment>
<dbReference type="InterPro" id="IPR005548">
    <property type="entry name" value="Cell_div_FtsQ/DivIB_C"/>
</dbReference>
<evidence type="ECO:0000256" key="3">
    <source>
        <dbReference type="ARBA" id="ARBA00022519"/>
    </source>
</evidence>
<dbReference type="HAMAP" id="MF_00911">
    <property type="entry name" value="FtsQ_subfam"/>
    <property type="match status" value="1"/>
</dbReference>
<evidence type="ECO:0000313" key="11">
    <source>
        <dbReference type="EMBL" id="BBJ00472.1"/>
    </source>
</evidence>
<dbReference type="InterPro" id="IPR034746">
    <property type="entry name" value="POTRA"/>
</dbReference>
<dbReference type="PANTHER" id="PTHR35851:SF1">
    <property type="entry name" value="CELL DIVISION PROTEIN FTSQ"/>
    <property type="match status" value="1"/>
</dbReference>
<dbReference type="RefSeq" id="WP_212785706.1">
    <property type="nucleotide sequence ID" value="NZ_AP019536.1"/>
</dbReference>
<name>A0AAN1T1A4_9PROT</name>
<keyword evidence="6 9" id="KW-1133">Transmembrane helix</keyword>
<organism evidence="11 12">
    <name type="scientific">Ferrigenium kumadai</name>
    <dbReference type="NCBI Taxonomy" id="1682490"/>
    <lineage>
        <taxon>Bacteria</taxon>
        <taxon>Pseudomonadati</taxon>
        <taxon>Pseudomonadota</taxon>
        <taxon>Betaproteobacteria</taxon>
        <taxon>Nitrosomonadales</taxon>
        <taxon>Gallionellaceae</taxon>
        <taxon>Ferrigenium</taxon>
    </lineage>
</organism>
<dbReference type="Pfam" id="PF03799">
    <property type="entry name" value="FtsQ_DivIB_C"/>
    <property type="match status" value="1"/>
</dbReference>
<comment type="function">
    <text evidence="9">Essential cell division protein. May link together the upstream cell division proteins, which are predominantly cytoplasmic, with the downstream cell division proteins, which are predominantly periplasmic. May control correct divisome assembly.</text>
</comment>
<dbReference type="GO" id="GO:0032153">
    <property type="term" value="C:cell division site"/>
    <property type="evidence" value="ECO:0007669"/>
    <property type="project" value="UniProtKB-UniRule"/>
</dbReference>
<dbReference type="GO" id="GO:0005886">
    <property type="term" value="C:plasma membrane"/>
    <property type="evidence" value="ECO:0007669"/>
    <property type="project" value="UniProtKB-SubCell"/>
</dbReference>
<evidence type="ECO:0000256" key="7">
    <source>
        <dbReference type="ARBA" id="ARBA00023136"/>
    </source>
</evidence>
<keyword evidence="7 9" id="KW-0472">Membrane</keyword>
<dbReference type="Gene3D" id="3.40.50.11690">
    <property type="entry name" value="Cell division protein FtsQ/DivIB"/>
    <property type="match status" value="1"/>
</dbReference>
<dbReference type="InterPro" id="IPR013685">
    <property type="entry name" value="POTRA_FtsQ_type"/>
</dbReference>